<gene>
    <name evidence="2" type="ORF">pneo_cds_389</name>
</gene>
<dbReference type="Proteomes" id="UP000249287">
    <property type="component" value="Segment"/>
</dbReference>
<dbReference type="RefSeq" id="YP_009481999.1">
    <property type="nucleotide sequence ID" value="NC_037666.1"/>
</dbReference>
<feature type="transmembrane region" description="Helical" evidence="1">
    <location>
        <begin position="55"/>
        <end position="73"/>
    </location>
</feature>
<evidence type="ECO:0000313" key="2">
    <source>
        <dbReference type="EMBL" id="AVK75996.1"/>
    </source>
</evidence>
<organism evidence="2">
    <name type="scientific">Pandoravirus neocaledonia</name>
    <dbReference type="NCBI Taxonomy" id="2107708"/>
    <lineage>
        <taxon>Viruses</taxon>
        <taxon>Pandoravirus</taxon>
    </lineage>
</organism>
<keyword evidence="1" id="KW-0812">Transmembrane</keyword>
<accession>A0A2U7UC31</accession>
<dbReference type="KEGG" id="vg:36842709"/>
<reference evidence="2" key="1">
    <citation type="journal article" date="2018" name="Nat. Commun.">
        <title>Diversity and evolution of the emerging Pandoraviridae family.</title>
        <authorList>
            <person name="Legendre M."/>
            <person name="Fabre E."/>
            <person name="Poirot O."/>
            <person name="Jeudy S."/>
            <person name="Lartigue A."/>
            <person name="Alempic J.M."/>
            <person name="Beucher L."/>
            <person name="Philippe N."/>
            <person name="Bertaux L."/>
            <person name="Christo-Foroux E."/>
            <person name="Labadie K."/>
            <person name="Coute Y."/>
            <person name="Abergel C."/>
            <person name="Claverie J.M."/>
        </authorList>
    </citation>
    <scope>NUCLEOTIDE SEQUENCE [LARGE SCALE GENOMIC DNA]</scope>
    <source>
        <strain evidence="2">Neocaledonia</strain>
    </source>
</reference>
<sequence length="74" mass="8025">MAFGNASGAKGLRRRIGRPGWIIIIAVGGAVGLVVIVAAFIYIRRRSRSADYTRIVSPVSCVHFATCIFSILFK</sequence>
<evidence type="ECO:0000256" key="1">
    <source>
        <dbReference type="SAM" id="Phobius"/>
    </source>
</evidence>
<proteinExistence type="predicted"/>
<protein>
    <submittedName>
        <fullName evidence="2">Lamp incomplete domain containing protein</fullName>
    </submittedName>
</protein>
<keyword evidence="1" id="KW-1133">Transmembrane helix</keyword>
<dbReference type="GeneID" id="36842709"/>
<feature type="transmembrane region" description="Helical" evidence="1">
    <location>
        <begin position="20"/>
        <end position="43"/>
    </location>
</feature>
<dbReference type="EMBL" id="MG011690">
    <property type="protein sequence ID" value="AVK75996.1"/>
    <property type="molecule type" value="Genomic_DNA"/>
</dbReference>
<keyword evidence="1" id="KW-0472">Membrane</keyword>
<name>A0A2U7UC31_9VIRU</name>